<evidence type="ECO:0000256" key="3">
    <source>
        <dbReference type="ARBA" id="ARBA00023172"/>
    </source>
</evidence>
<evidence type="ECO:0000313" key="7">
    <source>
        <dbReference type="EMBL" id="TDV43711.1"/>
    </source>
</evidence>
<name>A0A4V3FRI5_9PSEU</name>
<dbReference type="Gene3D" id="1.10.443.10">
    <property type="entry name" value="Intergrase catalytic core"/>
    <property type="match status" value="1"/>
</dbReference>
<evidence type="ECO:0000256" key="4">
    <source>
        <dbReference type="PROSITE-ProRule" id="PRU01248"/>
    </source>
</evidence>
<reference evidence="7 8" key="1">
    <citation type="submission" date="2019-03" db="EMBL/GenBank/DDBJ databases">
        <title>Genomic Encyclopedia of Archaeal and Bacterial Type Strains, Phase II (KMG-II): from individual species to whole genera.</title>
        <authorList>
            <person name="Goeker M."/>
        </authorList>
    </citation>
    <scope>NUCLEOTIDE SEQUENCE [LARGE SCALE GENOMIC DNA]</scope>
    <source>
        <strain evidence="7 8">DSM 45499</strain>
    </source>
</reference>
<dbReference type="Gene3D" id="1.10.150.130">
    <property type="match status" value="1"/>
</dbReference>
<dbReference type="PROSITE" id="PS51900">
    <property type="entry name" value="CB"/>
    <property type="match status" value="1"/>
</dbReference>
<dbReference type="AlphaFoldDB" id="A0A4V3FRI5"/>
<keyword evidence="2 4" id="KW-0238">DNA-binding</keyword>
<dbReference type="InterPro" id="IPR013762">
    <property type="entry name" value="Integrase-like_cat_sf"/>
</dbReference>
<keyword evidence="1" id="KW-0229">DNA integration</keyword>
<evidence type="ECO:0000256" key="2">
    <source>
        <dbReference type="ARBA" id="ARBA00023125"/>
    </source>
</evidence>
<feature type="domain" description="Core-binding (CB)" evidence="6">
    <location>
        <begin position="21"/>
        <end position="121"/>
    </location>
</feature>
<dbReference type="EMBL" id="SOCP01000015">
    <property type="protein sequence ID" value="TDV43711.1"/>
    <property type="molecule type" value="Genomic_DNA"/>
</dbReference>
<dbReference type="GO" id="GO:0003677">
    <property type="term" value="F:DNA binding"/>
    <property type="evidence" value="ECO:0007669"/>
    <property type="project" value="UniProtKB-UniRule"/>
</dbReference>
<dbReference type="SUPFAM" id="SSF56349">
    <property type="entry name" value="DNA breaking-rejoining enzymes"/>
    <property type="match status" value="1"/>
</dbReference>
<protein>
    <submittedName>
        <fullName evidence="7">Site-specific recombinase XerD</fullName>
    </submittedName>
</protein>
<keyword evidence="3" id="KW-0233">DNA recombination</keyword>
<dbReference type="GO" id="GO:0006310">
    <property type="term" value="P:DNA recombination"/>
    <property type="evidence" value="ECO:0007669"/>
    <property type="project" value="UniProtKB-KW"/>
</dbReference>
<dbReference type="Pfam" id="PF02899">
    <property type="entry name" value="Phage_int_SAM_1"/>
    <property type="match status" value="1"/>
</dbReference>
<dbReference type="PANTHER" id="PTHR30349:SF90">
    <property type="entry name" value="TYROSINE RECOMBINASE XERD"/>
    <property type="match status" value="1"/>
</dbReference>
<dbReference type="GO" id="GO:0015074">
    <property type="term" value="P:DNA integration"/>
    <property type="evidence" value="ECO:0007669"/>
    <property type="project" value="UniProtKB-KW"/>
</dbReference>
<gene>
    <name evidence="7" type="ORF">CLV71_115174</name>
</gene>
<evidence type="ECO:0000256" key="1">
    <source>
        <dbReference type="ARBA" id="ARBA00022908"/>
    </source>
</evidence>
<comment type="caution">
    <text evidence="7">The sequence shown here is derived from an EMBL/GenBank/DDBJ whole genome shotgun (WGS) entry which is preliminary data.</text>
</comment>
<evidence type="ECO:0000313" key="8">
    <source>
        <dbReference type="Proteomes" id="UP000294927"/>
    </source>
</evidence>
<dbReference type="PANTHER" id="PTHR30349">
    <property type="entry name" value="PHAGE INTEGRASE-RELATED"/>
    <property type="match status" value="1"/>
</dbReference>
<dbReference type="InterPro" id="IPR011010">
    <property type="entry name" value="DNA_brk_join_enz"/>
</dbReference>
<dbReference type="PROSITE" id="PS51898">
    <property type="entry name" value="TYR_RECOMBINASE"/>
    <property type="match status" value="1"/>
</dbReference>
<dbReference type="InterPro" id="IPR044068">
    <property type="entry name" value="CB"/>
</dbReference>
<organism evidence="7 8">
    <name type="scientific">Actinophytocola oryzae</name>
    <dbReference type="NCBI Taxonomy" id="502181"/>
    <lineage>
        <taxon>Bacteria</taxon>
        <taxon>Bacillati</taxon>
        <taxon>Actinomycetota</taxon>
        <taxon>Actinomycetes</taxon>
        <taxon>Pseudonocardiales</taxon>
        <taxon>Pseudonocardiaceae</taxon>
    </lineage>
</organism>
<feature type="domain" description="Tyr recombinase" evidence="5">
    <location>
        <begin position="168"/>
        <end position="356"/>
    </location>
</feature>
<dbReference type="InterPro" id="IPR050090">
    <property type="entry name" value="Tyrosine_recombinase_XerCD"/>
</dbReference>
<proteinExistence type="predicted"/>
<dbReference type="Proteomes" id="UP000294927">
    <property type="component" value="Unassembled WGS sequence"/>
</dbReference>
<evidence type="ECO:0000259" key="5">
    <source>
        <dbReference type="PROSITE" id="PS51898"/>
    </source>
</evidence>
<accession>A0A4V3FRI5</accession>
<dbReference type="InterPro" id="IPR004107">
    <property type="entry name" value="Integrase_SAM-like_N"/>
</dbReference>
<dbReference type="Pfam" id="PF00589">
    <property type="entry name" value="Phage_integrase"/>
    <property type="match status" value="1"/>
</dbReference>
<keyword evidence="8" id="KW-1185">Reference proteome</keyword>
<sequence>MRVQRLAGETSVSYTVIGGDSLPVPPIEAFLVHLVAKGKSPATVKAYAHDLRDLFEWLGQRGLDFADVELEDLAAFVDWLRRPSGLRRPGVFVLPGSPSALAGSTLVRKRAAVAEFYRFHAVRGSARPVLGGMTPGTRRATGDYVPMLAHAMSGPVERSPLRITTSSKRPRALTDDEVSLLQDACRRLRDRFLVTLLYESGLRISEALGLRHADLDPAVCAVHVVAREDNPNQARVKGMKDRAVPVRDYLFNRYADYLDAEYGDLDSDYVFVNLWRGQRGAAMTYSAVEDLGDRLRRATGIADSTWHALRHSYATRLLRSGVPIEVVAELLGHASPQTTKSTYAHLDLADYRRVLAEHGVLDGDPTA</sequence>
<evidence type="ECO:0000259" key="6">
    <source>
        <dbReference type="PROSITE" id="PS51900"/>
    </source>
</evidence>
<dbReference type="InterPro" id="IPR002104">
    <property type="entry name" value="Integrase_catalytic"/>
</dbReference>
<dbReference type="InterPro" id="IPR010998">
    <property type="entry name" value="Integrase_recombinase_N"/>
</dbReference>